<evidence type="ECO:0000259" key="2">
    <source>
        <dbReference type="PROSITE" id="PS51898"/>
    </source>
</evidence>
<dbReference type="SUPFAM" id="SSF56349">
    <property type="entry name" value="DNA breaking-rejoining enzymes"/>
    <property type="match status" value="1"/>
</dbReference>
<dbReference type="GO" id="GO:0003677">
    <property type="term" value="F:DNA binding"/>
    <property type="evidence" value="ECO:0007669"/>
    <property type="project" value="InterPro"/>
</dbReference>
<dbReference type="InterPro" id="IPR011010">
    <property type="entry name" value="DNA_brk_join_enz"/>
</dbReference>
<dbReference type="InterPro" id="IPR002104">
    <property type="entry name" value="Integrase_catalytic"/>
</dbReference>
<sequence length="119" mass="13888">MKSLESNLHSLLRRYLAKRHRQGTTDQAIFLSKRRMRLWARRVLNRIKFWLAKGGHKDIGPRGRRHTFATHLYTTTSDLLVIKRPSAIGTSPLTEIYTHLVVLCFRRIPRRGSRAASLQ</sequence>
<evidence type="ECO:0000256" key="1">
    <source>
        <dbReference type="ARBA" id="ARBA00023172"/>
    </source>
</evidence>
<reference evidence="3 4" key="1">
    <citation type="submission" date="2017-04" db="EMBL/GenBank/DDBJ databases">
        <authorList>
            <person name="Afonso C.L."/>
            <person name="Miller P.J."/>
            <person name="Scott M.A."/>
            <person name="Spackman E."/>
            <person name="Goraichik I."/>
            <person name="Dimitrov K.M."/>
            <person name="Suarez D.L."/>
            <person name="Swayne D.E."/>
        </authorList>
    </citation>
    <scope>NUCLEOTIDE SEQUENCE [LARGE SCALE GENOMIC DNA]</scope>
    <source>
        <strain evidence="3 4">DSM 13146</strain>
    </source>
</reference>
<dbReference type="InterPro" id="IPR013762">
    <property type="entry name" value="Integrase-like_cat_sf"/>
</dbReference>
<dbReference type="Proteomes" id="UP000192783">
    <property type="component" value="Unassembled WGS sequence"/>
</dbReference>
<dbReference type="OrthoDB" id="9801717at2"/>
<dbReference type="Pfam" id="PF00589">
    <property type="entry name" value="Phage_integrase"/>
    <property type="match status" value="1"/>
</dbReference>
<dbReference type="Gene3D" id="1.10.443.10">
    <property type="entry name" value="Intergrase catalytic core"/>
    <property type="match status" value="1"/>
</dbReference>
<evidence type="ECO:0000313" key="4">
    <source>
        <dbReference type="Proteomes" id="UP000192783"/>
    </source>
</evidence>
<gene>
    <name evidence="3" type="ORF">SAMN02746041_02198</name>
</gene>
<protein>
    <submittedName>
        <fullName evidence="3">Phage integrase family protein</fullName>
    </submittedName>
</protein>
<accession>A0A1W1XMH3</accession>
<keyword evidence="1" id="KW-0233">DNA recombination</keyword>
<dbReference type="STRING" id="1121390.SAMN02746041_02198"/>
<keyword evidence="4" id="KW-1185">Reference proteome</keyword>
<dbReference type="PROSITE" id="PS51898">
    <property type="entry name" value="TYR_RECOMBINASE"/>
    <property type="match status" value="1"/>
</dbReference>
<dbReference type="EMBL" id="FWXF01000011">
    <property type="protein sequence ID" value="SMC25045.1"/>
    <property type="molecule type" value="Genomic_DNA"/>
</dbReference>
<feature type="domain" description="Tyr recombinase" evidence="2">
    <location>
        <begin position="1"/>
        <end position="110"/>
    </location>
</feature>
<dbReference type="GO" id="GO:0015074">
    <property type="term" value="P:DNA integration"/>
    <property type="evidence" value="ECO:0007669"/>
    <property type="project" value="InterPro"/>
</dbReference>
<organism evidence="3 4">
    <name type="scientific">Desulfacinum hydrothermale DSM 13146</name>
    <dbReference type="NCBI Taxonomy" id="1121390"/>
    <lineage>
        <taxon>Bacteria</taxon>
        <taxon>Pseudomonadati</taxon>
        <taxon>Thermodesulfobacteriota</taxon>
        <taxon>Syntrophobacteria</taxon>
        <taxon>Syntrophobacterales</taxon>
        <taxon>Syntrophobacteraceae</taxon>
        <taxon>Desulfacinum</taxon>
    </lineage>
</organism>
<dbReference type="AlphaFoldDB" id="A0A1W1XMH3"/>
<evidence type="ECO:0000313" key="3">
    <source>
        <dbReference type="EMBL" id="SMC25045.1"/>
    </source>
</evidence>
<name>A0A1W1XMH3_9BACT</name>
<dbReference type="GO" id="GO:0006310">
    <property type="term" value="P:DNA recombination"/>
    <property type="evidence" value="ECO:0007669"/>
    <property type="project" value="UniProtKB-KW"/>
</dbReference>
<proteinExistence type="predicted"/>